<gene>
    <name evidence="1" type="ORF">DCC88_11260</name>
</gene>
<evidence type="ECO:0000313" key="1">
    <source>
        <dbReference type="EMBL" id="RDB35229.1"/>
    </source>
</evidence>
<sequence length="373" mass="40068">MSLKYNNYFVLYGLLQIVFGVLGVTMSQQSIAQNTSSLKKSAPLYQNGFDLASGGASLTRATQEGVIFANPSLIPIGDGIWRSFYGKNTFAVSEGSLNIVKSVLESSSANNIASNILQNIFDKPAYLNNATALGLLTSYVGIGGLSSFNFSMYGEKFGSIGLPELSVKSNSYAGVVLSAGTTLSDYLSIGISPKYIYNTQIDTTLSVGDLSNLNQGLNKLKNSLTQGSGIATDFGATLQVRSKHFDVRVAGVVTDFGNTTFSGSNPPWLQTYHAGIGLTLHDNSNALHCAADYRDLTNVYNEPLSKKMYMGCKLIITKWIAFGYGLLQGWPSYGMVLNLFVARIEAGTYTTDLGASPGLSPRTIYFLTLGYEL</sequence>
<dbReference type="AlphaFoldDB" id="A0A369KKR5"/>
<dbReference type="Proteomes" id="UP000253934">
    <property type="component" value="Unassembled WGS sequence"/>
</dbReference>
<proteinExistence type="predicted"/>
<reference evidence="1" key="1">
    <citation type="submission" date="2018-04" db="EMBL/GenBank/DDBJ databases">
        <title>Draft genome sequence of the Candidatus Spirobacillus cienkowskii, a pathogen of freshwater Daphnia species, reconstructed from hemolymph metagenomic reads.</title>
        <authorList>
            <person name="Bresciani L."/>
            <person name="Lemos L.N."/>
            <person name="Wale N."/>
            <person name="Lin J.Y."/>
            <person name="Fernandes G.R."/>
            <person name="Duffy M.A."/>
            <person name="Rodrigues J.M."/>
        </authorList>
    </citation>
    <scope>NUCLEOTIDE SEQUENCE [LARGE SCALE GENOMIC DNA]</scope>
    <source>
        <strain evidence="1">Binning01</strain>
    </source>
</reference>
<comment type="caution">
    <text evidence="1">The sequence shown here is derived from an EMBL/GenBank/DDBJ whole genome shotgun (WGS) entry which is preliminary data.</text>
</comment>
<accession>A0A369KKR5</accession>
<protein>
    <recommendedName>
        <fullName evidence="3">DUF5723 domain-containing protein</fullName>
    </recommendedName>
</protein>
<organism evidence="1 2">
    <name type="scientific">Spirobacillus cienkowskii</name>
    <dbReference type="NCBI Taxonomy" id="495820"/>
    <lineage>
        <taxon>Bacteria</taxon>
        <taxon>Pseudomonadati</taxon>
        <taxon>Bdellovibrionota</taxon>
        <taxon>Oligoflexia</taxon>
        <taxon>Silvanigrellales</taxon>
        <taxon>Spirobacillus</taxon>
    </lineage>
</organism>
<evidence type="ECO:0008006" key="3">
    <source>
        <dbReference type="Google" id="ProtNLM"/>
    </source>
</evidence>
<name>A0A369KKR5_9BACT</name>
<dbReference type="EMBL" id="QOVW01000095">
    <property type="protein sequence ID" value="RDB35229.1"/>
    <property type="molecule type" value="Genomic_DNA"/>
</dbReference>
<keyword evidence="2" id="KW-1185">Reference proteome</keyword>
<evidence type="ECO:0000313" key="2">
    <source>
        <dbReference type="Proteomes" id="UP000253934"/>
    </source>
</evidence>
<dbReference type="RefSeq" id="WP_338635488.1">
    <property type="nucleotide sequence ID" value="NZ_CP146516.1"/>
</dbReference>